<dbReference type="NCBIfam" id="NF003417">
    <property type="entry name" value="PRK04813.1"/>
    <property type="match status" value="2"/>
</dbReference>
<dbReference type="InterPro" id="IPR036736">
    <property type="entry name" value="ACP-like_sf"/>
</dbReference>
<evidence type="ECO:0000256" key="1">
    <source>
        <dbReference type="ARBA" id="ARBA00001957"/>
    </source>
</evidence>
<dbReference type="Pfam" id="PF00668">
    <property type="entry name" value="Condensation"/>
    <property type="match status" value="1"/>
</dbReference>
<dbReference type="InterPro" id="IPR010071">
    <property type="entry name" value="AA_adenyl_dom"/>
</dbReference>
<reference evidence="4 5" key="1">
    <citation type="submission" date="2023-07" db="EMBL/GenBank/DDBJ databases">
        <title>Sequencing the genomes of 1000 actinobacteria strains.</title>
        <authorList>
            <person name="Klenk H.-P."/>
        </authorList>
    </citation>
    <scope>NUCLEOTIDE SEQUENCE [LARGE SCALE GENOMIC DNA]</scope>
    <source>
        <strain evidence="4 5">DSM 41600</strain>
    </source>
</reference>
<dbReference type="Pfam" id="PF13193">
    <property type="entry name" value="AMP-binding_C"/>
    <property type="match status" value="2"/>
</dbReference>
<gene>
    <name evidence="4" type="ORF">JOF35_008812</name>
</gene>
<dbReference type="Pfam" id="PF00550">
    <property type="entry name" value="PP-binding"/>
    <property type="match status" value="2"/>
</dbReference>
<feature type="region of interest" description="Disordered" evidence="2">
    <location>
        <begin position="746"/>
        <end position="772"/>
    </location>
</feature>
<proteinExistence type="predicted"/>
<dbReference type="PROSITE" id="PS00455">
    <property type="entry name" value="AMP_BINDING"/>
    <property type="match status" value="2"/>
</dbReference>
<dbReference type="InterPro" id="IPR045851">
    <property type="entry name" value="AMP-bd_C_sf"/>
</dbReference>
<dbReference type="Gene3D" id="1.10.1200.10">
    <property type="entry name" value="ACP-like"/>
    <property type="match status" value="2"/>
</dbReference>
<dbReference type="InterPro" id="IPR000873">
    <property type="entry name" value="AMP-dep_synth/lig_dom"/>
</dbReference>
<dbReference type="NCBIfam" id="TIGR01733">
    <property type="entry name" value="AA-adenyl-dom"/>
    <property type="match status" value="2"/>
</dbReference>
<dbReference type="Proteomes" id="UP001234880">
    <property type="component" value="Unassembled WGS sequence"/>
</dbReference>
<dbReference type="Gene3D" id="3.30.559.10">
    <property type="entry name" value="Chloramphenicol acetyltransferase-like domain"/>
    <property type="match status" value="1"/>
</dbReference>
<dbReference type="Gene3D" id="3.30.300.30">
    <property type="match status" value="2"/>
</dbReference>
<dbReference type="Pfam" id="PF00975">
    <property type="entry name" value="Thioesterase"/>
    <property type="match status" value="1"/>
</dbReference>
<evidence type="ECO:0000256" key="2">
    <source>
        <dbReference type="SAM" id="MobiDB-lite"/>
    </source>
</evidence>
<dbReference type="Pfam" id="PF00501">
    <property type="entry name" value="AMP-binding"/>
    <property type="match status" value="2"/>
</dbReference>
<accession>A0ABT9L6X2</accession>
<dbReference type="InterPro" id="IPR020845">
    <property type="entry name" value="AMP-binding_CS"/>
</dbReference>
<dbReference type="InterPro" id="IPR023213">
    <property type="entry name" value="CAT-like_dom_sf"/>
</dbReference>
<dbReference type="InterPro" id="IPR042099">
    <property type="entry name" value="ANL_N_sf"/>
</dbReference>
<dbReference type="SUPFAM" id="SSF53474">
    <property type="entry name" value="alpha/beta-Hydrolases"/>
    <property type="match status" value="1"/>
</dbReference>
<sequence>MTTSFSFHQAMHSFPDQADFWRAWIAGRPSPTSVPRDRLGQDPAAPLGVHHSAVPADAEARFRAITRDDPALVRIALTAVLALVAARATDSDEVAVVSAGGPQGAPAFPLSVGIDRLATFRSLLTATREAYLTGARHLDVPVGFLFAQEGAAPGDFALTVDDAEAAWTTPGEVQGADATPDEPFAAPLRFHVTRHGTPRLEVHYRADLFTAATALRMAETFTRVLAEATADPDASVGPLLDADDRERQGYAALNATAADFPAEATLHSFLERQAVLTPDRVAITDDGTTYGELNRRANRFAHALRAHGVGPGDLIGICLPRSPLTLVTLYAVLKAGAAYLPLDPTLPAARIDHLIEHSGARMVLGTADTRQVAARAAAFLDVTDEANLDDRDHNPDGGVGADDLCYVIYTSGSTGLPKGVMVEHRAIVNRLWWMQRAYPLRPDDVVLHKTPFTFDVSVWELFWWSLAGASVTTLPSGHERDPERITAQIADAQVTVAHFVPSMLQAFLRYAEAVGASGQLAPLRQVFSSGEALPTATVRSFTAFLGDRVGLINLYGPTEAAVDVSHFDCAGLDPRRLPPIGRPIDNIRLYVLTRAGTEAPVGAPGELHIAGTGLARGYLGAEELTKERFVPDTVTGSGRMYRTGDLVRWLDSGDIEYLGRLDAQVKIRGHRIEPGEIEHVAARCPGVADCAVVAVTDESADRSLCAYVVPGPGFDEGALRDALAAELPSYMAPRHVMTVDAIPISHNGKRDTSQMPRPETRPADREAHVAPRDATERRFAEVWARALGVARLEAHDDFFALGGDSIKGVVVLAALREAGFDLSFQELFAHPTVAEAAALARPMTPRPDSAGPVPATPVAPFRLLSEEDRELMPPTAQDAYPLSALQAGLLYEVARTGEAGLYHDVASYRVRNGLDLDAFREALGLVAERHPILRTSFHATGFSTPLQVVHRSVPLPLTVVDLSGAPEPEQDAALDRFAHEEPARAFALGEPGLVRVVLHLLGGRGYQYSLSYHAAALDGWSVSTLHRDLFQAYFSVRNGHGPRLPHVGARYPDFLELEREAVASGPQRDFWASLLDGAQSTRIPRLTGEDTGMADARASDDGLLVHDVPLPEGMSAAVLRTAARLRVPVKSVLLTAHVAVMGFVAGTDDVLVGYEHSGRPEVVGGERLAGLFLNTVPFRLRLEDVSWAELVRSVHAAEARMLPHRRYPMGEIKRRLGVRGALFESVFNFTHFHVLKELARDHGFELVRSRISSRTEFPFRAEFWQDAFSDEVGLALHCHAGEFTAEQAGRIAGYYVKALAALTAHPDEQHAARTLLGDDELALLTERFAGPREEIPPGTLLDAFARQVSRRPGGTAVSHGTRHLDYRALDSESDRVAAFLRGAGVGRGDVVAVPMDRGLPWAVSVLAILKAGAVYLPQEPSDPPERVAAMLRRSGCRHALLAAPHTGELAPALVAAVHRADGAPLTVLDYEDARRSPTPTEPLHRPGPDDAAYMIFTSGSTGEPKGAVIHHRGMLNHLLAKYRDLGLDDTDQVAQVATQCFDISVWQLVAAWLVGGRTVIFDHELVADFPAFLTTVRRERISVLELVPSYLDALLSETGRERPELPGLRYTLVTGETLPPALTRRWFARYDVPLVNAYGPTEASDDVTHHVVTGPVEGDRVPVGRPVLNTRLYVVGPDGRILPVGSYGEIVVTGPGVGLGYVNDPERTAAAFRENTYDDSSALLYRTGDVGRWLPSGELDCAGRVDHQVKVRGHRIELTEIEGALTRVPGIDHAVVLVRTVVGKKTLAAFYTGAAEPDLSRIREAAGATLPAYMLPDSLVRLDALPLTRNGKVDRAALGRLETGHDTERRREGPADALEAEVLRVYTDVLGTAPDALGVTDNFFNHGGHSLAAMRVAARLGGRAALRDVVARPTARGLAAGIRAATPGDRPLLTDLTEAAGRRVERAEVTIVCFPFAGGGAVSYVPLARALADGGRPVRVLGVDLPGRDRDDVRLPVPAAQLVEELAYAVAEETRGDLVVLGHSAGCGPALATGLALRRMGHNLAQFVAVAAVLPSLDPKEYRTEATARMTDTEVFTWLAENTGLREAAELPVTERADVARAFRYDLVTAGHSLSLVQRDPGASPLGCPVTVLLADDDPLTRDRHAEARHWGRFGTALRLATTDGGSHYLNATRPAFLADEIRASLSGGRK</sequence>
<dbReference type="InterPro" id="IPR001242">
    <property type="entry name" value="Condensation_dom"/>
</dbReference>
<dbReference type="PROSITE" id="PS50075">
    <property type="entry name" value="CARRIER"/>
    <property type="match status" value="1"/>
</dbReference>
<dbReference type="InterPro" id="IPR025110">
    <property type="entry name" value="AMP-bd_C"/>
</dbReference>
<organism evidence="4 5">
    <name type="scientific">Streptomyces demainii</name>
    <dbReference type="NCBI Taxonomy" id="588122"/>
    <lineage>
        <taxon>Bacteria</taxon>
        <taxon>Bacillati</taxon>
        <taxon>Actinomycetota</taxon>
        <taxon>Actinomycetes</taxon>
        <taxon>Kitasatosporales</taxon>
        <taxon>Streptomycetaceae</taxon>
        <taxon>Streptomyces</taxon>
    </lineage>
</organism>
<dbReference type="InterPro" id="IPR009081">
    <property type="entry name" value="PP-bd_ACP"/>
</dbReference>
<dbReference type="SUPFAM" id="SSF52777">
    <property type="entry name" value="CoA-dependent acyltransferases"/>
    <property type="match status" value="3"/>
</dbReference>
<dbReference type="PANTHER" id="PTHR45527">
    <property type="entry name" value="NONRIBOSOMAL PEPTIDE SYNTHETASE"/>
    <property type="match status" value="1"/>
</dbReference>
<feature type="domain" description="Carrier" evidence="3">
    <location>
        <begin position="770"/>
        <end position="844"/>
    </location>
</feature>
<dbReference type="SUPFAM" id="SSF47336">
    <property type="entry name" value="ACP-like"/>
    <property type="match status" value="1"/>
</dbReference>
<comment type="cofactor">
    <cofactor evidence="1">
        <name>pantetheine 4'-phosphate</name>
        <dbReference type="ChEBI" id="CHEBI:47942"/>
    </cofactor>
</comment>
<dbReference type="CDD" id="cd05930">
    <property type="entry name" value="A_NRPS"/>
    <property type="match status" value="2"/>
</dbReference>
<dbReference type="Gene3D" id="3.40.50.1820">
    <property type="entry name" value="alpha/beta hydrolase"/>
    <property type="match status" value="1"/>
</dbReference>
<dbReference type="EMBL" id="JAURUE010000005">
    <property type="protein sequence ID" value="MDP9616454.1"/>
    <property type="molecule type" value="Genomic_DNA"/>
</dbReference>
<dbReference type="SUPFAM" id="SSF56801">
    <property type="entry name" value="Acetyl-CoA synthetase-like"/>
    <property type="match status" value="2"/>
</dbReference>
<evidence type="ECO:0000313" key="5">
    <source>
        <dbReference type="Proteomes" id="UP001234880"/>
    </source>
</evidence>
<protein>
    <submittedName>
        <fullName evidence="4">Amino acid adenylation domain-containing protein</fullName>
    </submittedName>
</protein>
<dbReference type="RefSeq" id="WP_307112419.1">
    <property type="nucleotide sequence ID" value="NZ_JAURUE010000005.1"/>
</dbReference>
<evidence type="ECO:0000259" key="3">
    <source>
        <dbReference type="PROSITE" id="PS50075"/>
    </source>
</evidence>
<dbReference type="Gene3D" id="3.40.50.980">
    <property type="match status" value="2"/>
</dbReference>
<dbReference type="InterPro" id="IPR001031">
    <property type="entry name" value="Thioesterase"/>
</dbReference>
<name>A0ABT9L6X2_9ACTN</name>
<feature type="compositionally biased region" description="Basic and acidic residues" evidence="2">
    <location>
        <begin position="748"/>
        <end position="772"/>
    </location>
</feature>
<keyword evidence="5" id="KW-1185">Reference proteome</keyword>
<dbReference type="PANTHER" id="PTHR45527:SF1">
    <property type="entry name" value="FATTY ACID SYNTHASE"/>
    <property type="match status" value="1"/>
</dbReference>
<dbReference type="Gene3D" id="3.30.559.30">
    <property type="entry name" value="Nonribosomal peptide synthetase, condensation domain"/>
    <property type="match status" value="2"/>
</dbReference>
<evidence type="ECO:0000313" key="4">
    <source>
        <dbReference type="EMBL" id="MDP9616454.1"/>
    </source>
</evidence>
<dbReference type="Gene3D" id="3.40.50.12780">
    <property type="entry name" value="N-terminal domain of ligase-like"/>
    <property type="match status" value="1"/>
</dbReference>
<comment type="caution">
    <text evidence="4">The sequence shown here is derived from an EMBL/GenBank/DDBJ whole genome shotgun (WGS) entry which is preliminary data.</text>
</comment>
<dbReference type="InterPro" id="IPR029058">
    <property type="entry name" value="AB_hydrolase_fold"/>
</dbReference>
<dbReference type="Gene3D" id="2.30.38.10">
    <property type="entry name" value="Luciferase, Domain 3"/>
    <property type="match status" value="1"/>
</dbReference>